<dbReference type="GO" id="GO:0005634">
    <property type="term" value="C:nucleus"/>
    <property type="evidence" value="ECO:0007669"/>
    <property type="project" value="UniProtKB-SubCell"/>
</dbReference>
<proteinExistence type="predicted"/>
<gene>
    <name evidence="6" type="ORF">LSCM1_04475</name>
</gene>
<organism evidence="6 7">
    <name type="scientific">Leishmania martiniquensis</name>
    <dbReference type="NCBI Taxonomy" id="1580590"/>
    <lineage>
        <taxon>Eukaryota</taxon>
        <taxon>Discoba</taxon>
        <taxon>Euglenozoa</taxon>
        <taxon>Kinetoplastea</taxon>
        <taxon>Metakinetoplastina</taxon>
        <taxon>Trypanosomatida</taxon>
        <taxon>Trypanosomatidae</taxon>
        <taxon>Leishmaniinae</taxon>
        <taxon>Leishmania</taxon>
    </lineage>
</organism>
<dbReference type="InterPro" id="IPR026939">
    <property type="entry name" value="ZNF706/At2g23090_sf"/>
</dbReference>
<keyword evidence="4" id="KW-0539">Nucleus</keyword>
<dbReference type="Gene3D" id="4.10.1050.10">
    <property type="entry name" value="At2g23090-like"/>
    <property type="match status" value="1"/>
</dbReference>
<comment type="caution">
    <text evidence="6">The sequence shown here is derived from an EMBL/GenBank/DDBJ whole genome shotgun (WGS) entry which is preliminary data.</text>
</comment>
<dbReference type="AlphaFoldDB" id="A0A836KPX7"/>
<dbReference type="OrthoDB" id="510420at2759"/>
<evidence type="ECO:0000256" key="2">
    <source>
        <dbReference type="ARBA" id="ARBA00004496"/>
    </source>
</evidence>
<reference evidence="7" key="1">
    <citation type="journal article" date="2021" name="Microbiol. Resour. Announc.">
        <title>LGAAP: Leishmaniinae Genome Assembly and Annotation Pipeline.</title>
        <authorList>
            <person name="Almutairi H."/>
            <person name="Urbaniak M.D."/>
            <person name="Bates M.D."/>
            <person name="Jariyapan N."/>
            <person name="Kwakye-Nuako G."/>
            <person name="Thomaz-Soccol V."/>
            <person name="Al-Salem W.S."/>
            <person name="Dillon R.J."/>
            <person name="Bates P.A."/>
            <person name="Gatherer D."/>
        </authorList>
    </citation>
    <scope>NUCLEOTIDE SEQUENCE [LARGE SCALE GENOMIC DNA]</scope>
</reference>
<keyword evidence="3" id="KW-0963">Cytoplasm</keyword>
<dbReference type="PANTHER" id="PTHR21213:SF0">
    <property type="entry name" value="ZINC FINGER PROTEIN 706"/>
    <property type="match status" value="1"/>
</dbReference>
<evidence type="ECO:0000256" key="5">
    <source>
        <dbReference type="SAM" id="MobiDB-lite"/>
    </source>
</evidence>
<evidence type="ECO:0000256" key="3">
    <source>
        <dbReference type="ARBA" id="ARBA00022490"/>
    </source>
</evidence>
<evidence type="ECO:0000256" key="4">
    <source>
        <dbReference type="ARBA" id="ARBA00023242"/>
    </source>
</evidence>
<dbReference type="InterPro" id="IPR045230">
    <property type="entry name" value="MBS1/2-like"/>
</dbReference>
<feature type="region of interest" description="Disordered" evidence="5">
    <location>
        <begin position="90"/>
        <end position="110"/>
    </location>
</feature>
<evidence type="ECO:0000256" key="1">
    <source>
        <dbReference type="ARBA" id="ARBA00004123"/>
    </source>
</evidence>
<dbReference type="PANTHER" id="PTHR21213">
    <property type="entry name" value="GEO09665P1-RELATED"/>
    <property type="match status" value="1"/>
</dbReference>
<dbReference type="Proteomes" id="UP000673552">
    <property type="component" value="Unassembled WGS sequence"/>
</dbReference>
<dbReference type="SUPFAM" id="SSF118359">
    <property type="entry name" value="Expressed protein At2g23090/F21P24.15"/>
    <property type="match status" value="1"/>
</dbReference>
<dbReference type="EMBL" id="JAFEUZ010000029">
    <property type="protein sequence ID" value="KAG5473843.1"/>
    <property type="molecule type" value="Genomic_DNA"/>
</dbReference>
<reference evidence="7" key="2">
    <citation type="journal article" date="2021" name="Sci. Data">
        <title>Chromosome-scale genome sequencing, assembly and annotation of six genomes from subfamily Leishmaniinae.</title>
        <authorList>
            <person name="Almutairi H."/>
            <person name="Urbaniak M.D."/>
            <person name="Bates M.D."/>
            <person name="Jariyapan N."/>
            <person name="Kwakye-Nuako G."/>
            <person name="Thomaz Soccol V."/>
            <person name="Al-Salem W.S."/>
            <person name="Dillon R.J."/>
            <person name="Bates P.A."/>
            <person name="Gatherer D."/>
        </authorList>
    </citation>
    <scope>NUCLEOTIDE SEQUENCE [LARGE SCALE GENOMIC DNA]</scope>
</reference>
<accession>A0A836KPX7</accession>
<evidence type="ECO:0000313" key="6">
    <source>
        <dbReference type="EMBL" id="KAG5473843.1"/>
    </source>
</evidence>
<protein>
    <submittedName>
        <fullName evidence="6">Uncharacterized protein</fullName>
    </submittedName>
</protein>
<feature type="compositionally biased region" description="Basic and acidic residues" evidence="5">
    <location>
        <begin position="99"/>
        <end position="110"/>
    </location>
</feature>
<feature type="region of interest" description="Disordered" evidence="5">
    <location>
        <begin position="1"/>
        <end position="36"/>
    </location>
</feature>
<name>A0A836KPX7_9TRYP</name>
<dbReference type="KEGG" id="lmat:92514494"/>
<sequence>MGGKAKPTKHTAAETARKNHLATTNMGGGSAGLADRKGGAAGHAKFLCKVCMAQAPDLKSMRIHFESRHPNETFNEADFEDLHEKYGGSTKGVAVHGSLKKEKSKKGEGR</sequence>
<dbReference type="RefSeq" id="XP_067177077.1">
    <property type="nucleotide sequence ID" value="XM_067321982.1"/>
</dbReference>
<dbReference type="GO" id="GO:0005737">
    <property type="term" value="C:cytoplasm"/>
    <property type="evidence" value="ECO:0007669"/>
    <property type="project" value="UniProtKB-SubCell"/>
</dbReference>
<comment type="subcellular location">
    <subcellularLocation>
        <location evidence="2">Cytoplasm</location>
    </subcellularLocation>
    <subcellularLocation>
        <location evidence="1">Nucleus</location>
    </subcellularLocation>
</comment>
<keyword evidence="7" id="KW-1185">Reference proteome</keyword>
<dbReference type="GeneID" id="92514494"/>
<evidence type="ECO:0000313" key="7">
    <source>
        <dbReference type="Proteomes" id="UP000673552"/>
    </source>
</evidence>